<dbReference type="GO" id="GO:0031201">
    <property type="term" value="C:SNARE complex"/>
    <property type="evidence" value="ECO:0007669"/>
    <property type="project" value="TreeGrafter"/>
</dbReference>
<dbReference type="Pfam" id="PF03908">
    <property type="entry name" value="Sec20"/>
    <property type="match status" value="1"/>
</dbReference>
<evidence type="ECO:0000256" key="5">
    <source>
        <dbReference type="ARBA" id="ARBA00022892"/>
    </source>
</evidence>
<reference evidence="13 14" key="1">
    <citation type="journal article" date="2013" name="PLoS Genet.">
        <title>Genomic mechanisms accounting for the adaptation to parasitism in nematode-trapping fungi.</title>
        <authorList>
            <person name="Meerupati T."/>
            <person name="Andersson K.M."/>
            <person name="Friman E."/>
            <person name="Kumar D."/>
            <person name="Tunlid A."/>
            <person name="Ahren D."/>
        </authorList>
    </citation>
    <scope>NUCLEOTIDE SEQUENCE [LARGE SCALE GENOMIC DNA]</scope>
    <source>
        <strain evidence="13 14">CBS 200.50</strain>
    </source>
</reference>
<feature type="compositionally biased region" description="Pro residues" evidence="10">
    <location>
        <begin position="145"/>
        <end position="157"/>
    </location>
</feature>
<keyword evidence="3 11" id="KW-0812">Transmembrane</keyword>
<proteinExistence type="inferred from homology"/>
<dbReference type="STRING" id="1284197.S8AP26"/>
<dbReference type="GO" id="GO:0006890">
    <property type="term" value="P:retrograde vesicle-mediated transport, Golgi to endoplasmic reticulum"/>
    <property type="evidence" value="ECO:0007669"/>
    <property type="project" value="InterPro"/>
</dbReference>
<dbReference type="AlphaFoldDB" id="S8AP26"/>
<dbReference type="eggNOG" id="ENOG502S7WD">
    <property type="taxonomic scope" value="Eukaryota"/>
</dbReference>
<feature type="domain" description="Sec20 C-terminal" evidence="12">
    <location>
        <begin position="186"/>
        <end position="276"/>
    </location>
</feature>
<name>S8AP26_DACHA</name>
<evidence type="ECO:0000256" key="1">
    <source>
        <dbReference type="ARBA" id="ARBA00004163"/>
    </source>
</evidence>
<evidence type="ECO:0000256" key="10">
    <source>
        <dbReference type="SAM" id="MobiDB-lite"/>
    </source>
</evidence>
<protein>
    <recommendedName>
        <fullName evidence="12">Sec20 C-terminal domain-containing protein</fullName>
    </recommendedName>
</protein>
<feature type="transmembrane region" description="Helical" evidence="11">
    <location>
        <begin position="279"/>
        <end position="297"/>
    </location>
</feature>
<keyword evidence="6 11" id="KW-1133">Transmembrane helix</keyword>
<dbReference type="EMBL" id="AQGS01000041">
    <property type="protein sequence ID" value="EPS44614.1"/>
    <property type="molecule type" value="Genomic_DNA"/>
</dbReference>
<keyword evidence="4" id="KW-0256">Endoplasmic reticulum</keyword>
<keyword evidence="5" id="KW-0931">ER-Golgi transport</keyword>
<evidence type="ECO:0000256" key="7">
    <source>
        <dbReference type="ARBA" id="ARBA00023054"/>
    </source>
</evidence>
<dbReference type="InterPro" id="IPR056173">
    <property type="entry name" value="Sec20_C"/>
</dbReference>
<reference evidence="14" key="2">
    <citation type="submission" date="2013-04" db="EMBL/GenBank/DDBJ databases">
        <title>Genomic mechanisms accounting for the adaptation to parasitism in nematode-trapping fungi.</title>
        <authorList>
            <person name="Ahren D.G."/>
        </authorList>
    </citation>
    <scope>NUCLEOTIDE SEQUENCE [LARGE SCALE GENOMIC DNA]</scope>
    <source>
        <strain evidence="14">CBS 200.50</strain>
    </source>
</reference>
<keyword evidence="2" id="KW-0813">Transport</keyword>
<dbReference type="GO" id="GO:0005484">
    <property type="term" value="F:SNAP receptor activity"/>
    <property type="evidence" value="ECO:0007669"/>
    <property type="project" value="InterPro"/>
</dbReference>
<feature type="compositionally biased region" description="Basic and acidic residues" evidence="10">
    <location>
        <begin position="401"/>
        <end position="417"/>
    </location>
</feature>
<evidence type="ECO:0000256" key="6">
    <source>
        <dbReference type="ARBA" id="ARBA00022989"/>
    </source>
</evidence>
<evidence type="ECO:0000313" key="13">
    <source>
        <dbReference type="EMBL" id="EPS44614.1"/>
    </source>
</evidence>
<dbReference type="OMA" id="WYLETTF"/>
<dbReference type="PANTHER" id="PTHR12825">
    <property type="entry name" value="BNIP1-RELATED"/>
    <property type="match status" value="1"/>
</dbReference>
<keyword evidence="14" id="KW-1185">Reference proteome</keyword>
<comment type="caution">
    <text evidence="13">The sequence shown here is derived from an EMBL/GenBank/DDBJ whole genome shotgun (WGS) entry which is preliminary data.</text>
</comment>
<feature type="transmembrane region" description="Helical" evidence="11">
    <location>
        <begin position="255"/>
        <end position="273"/>
    </location>
</feature>
<keyword evidence="8 11" id="KW-0472">Membrane</keyword>
<evidence type="ECO:0000256" key="3">
    <source>
        <dbReference type="ARBA" id="ARBA00022692"/>
    </source>
</evidence>
<evidence type="ECO:0000256" key="8">
    <source>
        <dbReference type="ARBA" id="ARBA00023136"/>
    </source>
</evidence>
<keyword evidence="7" id="KW-0175">Coiled coil</keyword>
<evidence type="ECO:0000256" key="11">
    <source>
        <dbReference type="SAM" id="Phobius"/>
    </source>
</evidence>
<dbReference type="Proteomes" id="UP000015100">
    <property type="component" value="Unassembled WGS sequence"/>
</dbReference>
<gene>
    <name evidence="13" type="ORF">H072_1365</name>
</gene>
<evidence type="ECO:0000256" key="2">
    <source>
        <dbReference type="ARBA" id="ARBA00022448"/>
    </source>
</evidence>
<dbReference type="OrthoDB" id="46868at2759"/>
<feature type="region of interest" description="Disordered" evidence="10">
    <location>
        <begin position="123"/>
        <end position="161"/>
    </location>
</feature>
<comment type="subcellular location">
    <subcellularLocation>
        <location evidence="1">Endoplasmic reticulum membrane</location>
        <topology evidence="1">Single-pass type IV membrane protein</topology>
    </subcellularLocation>
</comment>
<evidence type="ECO:0000313" key="14">
    <source>
        <dbReference type="Proteomes" id="UP000015100"/>
    </source>
</evidence>
<organism evidence="13 14">
    <name type="scientific">Dactylellina haptotyla (strain CBS 200.50)</name>
    <name type="common">Nematode-trapping fungus</name>
    <name type="synonym">Monacrosporium haptotylum</name>
    <dbReference type="NCBI Taxonomy" id="1284197"/>
    <lineage>
        <taxon>Eukaryota</taxon>
        <taxon>Fungi</taxon>
        <taxon>Dikarya</taxon>
        <taxon>Ascomycota</taxon>
        <taxon>Pezizomycotina</taxon>
        <taxon>Orbiliomycetes</taxon>
        <taxon>Orbiliales</taxon>
        <taxon>Orbiliaceae</taxon>
        <taxon>Dactylellina</taxon>
    </lineage>
</organism>
<sequence length="417" mass="45864">MATTSSEISERIAILTNAYQEVTTQIDRLSNLTAPGTEEARNELAGMIHQSLKEGDAELETLTLRTSTLNPSTDPQAALQSRLHRLQEELKHARVSYRKSLLQSKRTSALNARKEREALLILHPPAIPTPPSTTPTDNANDQSLPLPPPTSASPPPLTGAQLYRRPYHTSKRDKKDLTQQDLVSTASSDVTTALRRTHALMSAELARSHFAYETLSASTETLKHLGTNYSAFDNVLQRSKGLITDLVKKNKSDMWYYQMSLYALVVTIAWLVFRRLLWGPVYLVVWLPLRLVVWIVMMPFKVPPGDSAVGESKSGGVSSSSGVSEVTVRGGVSSEVRKVVESMTVSQRVEGEDGKEEVVMVKKIILDSGEEVEVPLDVPDGVIEGIQHDEVSGEGEDVETEEHHEAEAEAGAVHDEL</sequence>
<dbReference type="HOGENOM" id="CLU_038503_0_0_1"/>
<evidence type="ECO:0000259" key="12">
    <source>
        <dbReference type="Pfam" id="PF03908"/>
    </source>
</evidence>
<dbReference type="GO" id="GO:0005789">
    <property type="term" value="C:endoplasmic reticulum membrane"/>
    <property type="evidence" value="ECO:0007669"/>
    <property type="project" value="UniProtKB-SubCell"/>
</dbReference>
<evidence type="ECO:0000256" key="4">
    <source>
        <dbReference type="ARBA" id="ARBA00022824"/>
    </source>
</evidence>
<accession>S8AP26</accession>
<dbReference type="InterPro" id="IPR005606">
    <property type="entry name" value="Sec20"/>
</dbReference>
<comment type="similarity">
    <text evidence="9">Belongs to the SEC20 family.</text>
</comment>
<dbReference type="PANTHER" id="PTHR12825:SF0">
    <property type="entry name" value="VESICLE TRANSPORT PROTEIN SEC20"/>
    <property type="match status" value="1"/>
</dbReference>
<feature type="region of interest" description="Disordered" evidence="10">
    <location>
        <begin position="391"/>
        <end position="417"/>
    </location>
</feature>
<evidence type="ECO:0000256" key="9">
    <source>
        <dbReference type="ARBA" id="ARBA00037934"/>
    </source>
</evidence>